<dbReference type="InterPro" id="IPR012127">
    <property type="entry name" value="Cyt_c_prime"/>
</dbReference>
<keyword evidence="5 6" id="KW-0408">Iron</keyword>
<dbReference type="AlphaFoldDB" id="A0A7W6JHL6"/>
<dbReference type="Gene3D" id="1.20.120.10">
    <property type="entry name" value="Cytochrome c/b562"/>
    <property type="match status" value="1"/>
</dbReference>
<evidence type="ECO:0000256" key="6">
    <source>
        <dbReference type="PIRSR" id="PIRSR000027-1"/>
    </source>
</evidence>
<keyword evidence="8" id="KW-0732">Signal</keyword>
<organism evidence="9 10">
    <name type="scientific">Brevundimonas lenta</name>
    <dbReference type="NCBI Taxonomy" id="424796"/>
    <lineage>
        <taxon>Bacteria</taxon>
        <taxon>Pseudomonadati</taxon>
        <taxon>Pseudomonadota</taxon>
        <taxon>Alphaproteobacteria</taxon>
        <taxon>Caulobacterales</taxon>
        <taxon>Caulobacteraceae</taxon>
        <taxon>Brevundimonas</taxon>
    </lineage>
</organism>
<feature type="binding site" description="covalent" evidence="7">
    <location>
        <position position="143"/>
    </location>
    <ligand>
        <name>heme c</name>
        <dbReference type="ChEBI" id="CHEBI:61717"/>
    </ligand>
</feature>
<dbReference type="Proteomes" id="UP000529946">
    <property type="component" value="Unassembled WGS sequence"/>
</dbReference>
<dbReference type="PROSITE" id="PS51009">
    <property type="entry name" value="CYTCII"/>
    <property type="match status" value="1"/>
</dbReference>
<reference evidence="9 10" key="1">
    <citation type="submission" date="2020-08" db="EMBL/GenBank/DDBJ databases">
        <title>Genomic Encyclopedia of Type Strains, Phase IV (KMG-IV): sequencing the most valuable type-strain genomes for metagenomic binning, comparative biology and taxonomic classification.</title>
        <authorList>
            <person name="Goeker M."/>
        </authorList>
    </citation>
    <scope>NUCLEOTIDE SEQUENCE [LARGE SCALE GENOMIC DNA]</scope>
    <source>
        <strain evidence="9 10">DSM 23960</strain>
    </source>
</reference>
<feature type="signal peptide" evidence="8">
    <location>
        <begin position="1"/>
        <end position="21"/>
    </location>
</feature>
<keyword evidence="2 7" id="KW-0349">Heme</keyword>
<dbReference type="InterPro" id="IPR010980">
    <property type="entry name" value="Cyt_c/b562"/>
</dbReference>
<evidence type="ECO:0000256" key="4">
    <source>
        <dbReference type="ARBA" id="ARBA00022982"/>
    </source>
</evidence>
<dbReference type="GO" id="GO:0042597">
    <property type="term" value="C:periplasmic space"/>
    <property type="evidence" value="ECO:0007669"/>
    <property type="project" value="InterPro"/>
</dbReference>
<proteinExistence type="predicted"/>
<evidence type="ECO:0000256" key="8">
    <source>
        <dbReference type="SAM" id="SignalP"/>
    </source>
</evidence>
<feature type="binding site" description="covalent" evidence="7">
    <location>
        <position position="140"/>
    </location>
    <ligand>
        <name>heme c</name>
        <dbReference type="ChEBI" id="CHEBI:61717"/>
    </ligand>
</feature>
<accession>A0A7W6JHL6</accession>
<dbReference type="EMBL" id="JACIDM010000003">
    <property type="protein sequence ID" value="MBB4084313.1"/>
    <property type="molecule type" value="Genomic_DNA"/>
</dbReference>
<dbReference type="SUPFAM" id="SSF47175">
    <property type="entry name" value="Cytochromes"/>
    <property type="match status" value="1"/>
</dbReference>
<dbReference type="RefSeq" id="WP_183205625.1">
    <property type="nucleotide sequence ID" value="NZ_BAAAER010000003.1"/>
</dbReference>
<evidence type="ECO:0000313" key="9">
    <source>
        <dbReference type="EMBL" id="MBB4084313.1"/>
    </source>
</evidence>
<feature type="chain" id="PRO_5031016319" evidence="8">
    <location>
        <begin position="22"/>
        <end position="149"/>
    </location>
</feature>
<dbReference type="InterPro" id="IPR002321">
    <property type="entry name" value="Cyt_c_II"/>
</dbReference>
<evidence type="ECO:0000256" key="3">
    <source>
        <dbReference type="ARBA" id="ARBA00022723"/>
    </source>
</evidence>
<keyword evidence="3 6" id="KW-0479">Metal-binding</keyword>
<evidence type="ECO:0000256" key="5">
    <source>
        <dbReference type="ARBA" id="ARBA00023004"/>
    </source>
</evidence>
<dbReference type="GO" id="GO:0022900">
    <property type="term" value="P:electron transport chain"/>
    <property type="evidence" value="ECO:0007669"/>
    <property type="project" value="InterPro"/>
</dbReference>
<keyword evidence="10" id="KW-1185">Reference proteome</keyword>
<evidence type="ECO:0000256" key="7">
    <source>
        <dbReference type="PIRSR" id="PIRSR000027-2"/>
    </source>
</evidence>
<keyword evidence="4" id="KW-0249">Electron transport</keyword>
<dbReference type="PIRSF" id="PIRSF000027">
    <property type="entry name" value="Cytc_c_prime"/>
    <property type="match status" value="1"/>
</dbReference>
<dbReference type="GO" id="GO:0005506">
    <property type="term" value="F:iron ion binding"/>
    <property type="evidence" value="ECO:0007669"/>
    <property type="project" value="InterPro"/>
</dbReference>
<gene>
    <name evidence="9" type="ORF">GGR12_003201</name>
</gene>
<comment type="PTM">
    <text evidence="7">Binds 1 heme group per subunit.</text>
</comment>
<evidence type="ECO:0000313" key="10">
    <source>
        <dbReference type="Proteomes" id="UP000529946"/>
    </source>
</evidence>
<dbReference type="GO" id="GO:0009055">
    <property type="term" value="F:electron transfer activity"/>
    <property type="evidence" value="ECO:0007669"/>
    <property type="project" value="InterPro"/>
</dbReference>
<name>A0A7W6JHL6_9CAUL</name>
<evidence type="ECO:0000256" key="1">
    <source>
        <dbReference type="ARBA" id="ARBA00022448"/>
    </source>
</evidence>
<feature type="binding site" description="axial binding residue" evidence="6">
    <location>
        <position position="144"/>
    </location>
    <ligand>
        <name>heme c</name>
        <dbReference type="ChEBI" id="CHEBI:61717"/>
    </ligand>
    <ligandPart>
        <name>Fe</name>
        <dbReference type="ChEBI" id="CHEBI:18248"/>
    </ligandPart>
</feature>
<evidence type="ECO:0000256" key="2">
    <source>
        <dbReference type="ARBA" id="ARBA00022617"/>
    </source>
</evidence>
<keyword evidence="1" id="KW-0813">Transport</keyword>
<comment type="caution">
    <text evidence="9">The sequence shown here is derived from an EMBL/GenBank/DDBJ whole genome shotgun (WGS) entry which is preliminary data.</text>
</comment>
<sequence length="149" mass="15598">MRRIMIGAVIGLLCIGGAANAQGEGSADIVRARQAALMMSGVTMGAIKAGIDANQPLQNQRFNTRALSRWAHALSGMFPVGSGPEAGVPTKALSGVWTDRAGFEEKAAAYAAAADRLSELSQGEDAAAFAAQWTEVRATCQSCHDVYRE</sequence>
<protein>
    <submittedName>
        <fullName evidence="9">Cytochrome c556</fullName>
    </submittedName>
</protein>
<dbReference type="Pfam" id="PF01322">
    <property type="entry name" value="Cytochrom_C_2"/>
    <property type="match status" value="1"/>
</dbReference>
<dbReference type="GO" id="GO:0020037">
    <property type="term" value="F:heme binding"/>
    <property type="evidence" value="ECO:0007669"/>
    <property type="project" value="InterPro"/>
</dbReference>